<dbReference type="PROSITE" id="PS50240">
    <property type="entry name" value="TRYPSIN_DOM"/>
    <property type="match status" value="1"/>
</dbReference>
<dbReference type="InterPro" id="IPR043504">
    <property type="entry name" value="Peptidase_S1_PA_chymotrypsin"/>
</dbReference>
<dbReference type="SMART" id="SM00020">
    <property type="entry name" value="Tryp_SPc"/>
    <property type="match status" value="1"/>
</dbReference>
<keyword evidence="2" id="KW-1133">Transmembrane helix</keyword>
<keyword evidence="5" id="KW-1185">Reference proteome</keyword>
<dbReference type="GO" id="GO:0030141">
    <property type="term" value="C:secretory granule"/>
    <property type="evidence" value="ECO:0007669"/>
    <property type="project" value="TreeGrafter"/>
</dbReference>
<keyword evidence="2" id="KW-0472">Membrane</keyword>
<reference evidence="4 5" key="1">
    <citation type="journal article" date="2020" name="Mol. Biol. Evol.">
        <title>Interspecific Gene Flow and the Evolution of Specialization in Black and White Rhinoceros.</title>
        <authorList>
            <person name="Moodley Y."/>
            <person name="Westbury M.V."/>
            <person name="Russo I.M."/>
            <person name="Gopalakrishnan S."/>
            <person name="Rakotoarivelo A."/>
            <person name="Olsen R.A."/>
            <person name="Prost S."/>
            <person name="Tunstall T."/>
            <person name="Ryder O.A."/>
            <person name="Dalen L."/>
            <person name="Bruford M.W."/>
        </authorList>
    </citation>
    <scope>NUCLEOTIDE SEQUENCE [LARGE SCALE GENOMIC DNA]</scope>
    <source>
        <strain evidence="4">SBR-YM</strain>
        <tissue evidence="4">Skin</tissue>
    </source>
</reference>
<evidence type="ECO:0000256" key="1">
    <source>
        <dbReference type="ARBA" id="ARBA00023157"/>
    </source>
</evidence>
<evidence type="ECO:0000313" key="4">
    <source>
        <dbReference type="EMBL" id="KAF5914484.1"/>
    </source>
</evidence>
<dbReference type="EMBL" id="JACDTQ010003235">
    <property type="protein sequence ID" value="KAF5914484.1"/>
    <property type="molecule type" value="Genomic_DNA"/>
</dbReference>
<dbReference type="SUPFAM" id="SSF50494">
    <property type="entry name" value="Trypsin-like serine proteases"/>
    <property type="match status" value="1"/>
</dbReference>
<name>A0A7J7EFW1_DICBM</name>
<accession>A0A7J7EFW1</accession>
<dbReference type="PRINTS" id="PR00722">
    <property type="entry name" value="CHYMOTRYPSIN"/>
</dbReference>
<dbReference type="GO" id="GO:0006508">
    <property type="term" value="P:proteolysis"/>
    <property type="evidence" value="ECO:0007669"/>
    <property type="project" value="InterPro"/>
</dbReference>
<keyword evidence="1" id="KW-1015">Disulfide bond</keyword>
<protein>
    <recommendedName>
        <fullName evidence="3">Peptidase S1 domain-containing protein</fullName>
    </recommendedName>
</protein>
<organism evidence="4 5">
    <name type="scientific">Diceros bicornis minor</name>
    <name type="common">South-central black rhinoceros</name>
    <dbReference type="NCBI Taxonomy" id="77932"/>
    <lineage>
        <taxon>Eukaryota</taxon>
        <taxon>Metazoa</taxon>
        <taxon>Chordata</taxon>
        <taxon>Craniata</taxon>
        <taxon>Vertebrata</taxon>
        <taxon>Euteleostomi</taxon>
        <taxon>Mammalia</taxon>
        <taxon>Eutheria</taxon>
        <taxon>Laurasiatheria</taxon>
        <taxon>Perissodactyla</taxon>
        <taxon>Rhinocerotidae</taxon>
        <taxon>Diceros</taxon>
    </lineage>
</organism>
<dbReference type="Gene3D" id="2.40.10.10">
    <property type="entry name" value="Trypsin-like serine proteases"/>
    <property type="match status" value="2"/>
</dbReference>
<evidence type="ECO:0000313" key="5">
    <source>
        <dbReference type="Proteomes" id="UP000551758"/>
    </source>
</evidence>
<dbReference type="Pfam" id="PF00089">
    <property type="entry name" value="Trypsin"/>
    <property type="match status" value="1"/>
</dbReference>
<dbReference type="Proteomes" id="UP000551758">
    <property type="component" value="Unassembled WGS sequence"/>
</dbReference>
<dbReference type="PANTHER" id="PTHR24271:SF56">
    <property type="entry name" value="SERINE PROTEASE 58"/>
    <property type="match status" value="1"/>
</dbReference>
<proteinExistence type="predicted"/>
<sequence>MISRVWNSQLSLLRNTWKNQWIWLAGLYPLILLSFVSGGVSFVSEDTEGVNHLLYLLYLNSSYQSCVGTLIAPQWVLMAAHCFLPDLQVILHDGSRNFQGFPGEILPYEKIIIHPNFTVTSPKNDLMLIKLSVSLTFFSNQVFQLPTLKKNEIKGCLIYTWLQNEFIGNPPSDLHSIKTQMNPVLNCKILLGEKILEDIFCLGDVVGRKEQCQVVTAAPAICGSELQGIMSWATGCILTGYAIVFTDLCSYAPWIKNIISTK</sequence>
<dbReference type="InterPro" id="IPR001254">
    <property type="entry name" value="Trypsin_dom"/>
</dbReference>
<dbReference type="GO" id="GO:0004252">
    <property type="term" value="F:serine-type endopeptidase activity"/>
    <property type="evidence" value="ECO:0007669"/>
    <property type="project" value="InterPro"/>
</dbReference>
<feature type="domain" description="Peptidase S1" evidence="3">
    <location>
        <begin position="36"/>
        <end position="260"/>
    </location>
</feature>
<gene>
    <name evidence="4" type="ORF">HPG69_016435</name>
</gene>
<dbReference type="AlphaFoldDB" id="A0A7J7EFW1"/>
<feature type="transmembrane region" description="Helical" evidence="2">
    <location>
        <begin position="21"/>
        <end position="42"/>
    </location>
</feature>
<comment type="caution">
    <text evidence="4">The sequence shown here is derived from an EMBL/GenBank/DDBJ whole genome shotgun (WGS) entry which is preliminary data.</text>
</comment>
<dbReference type="InterPro" id="IPR001314">
    <property type="entry name" value="Peptidase_S1A"/>
</dbReference>
<dbReference type="PANTHER" id="PTHR24271">
    <property type="entry name" value="KALLIKREIN-RELATED"/>
    <property type="match status" value="1"/>
</dbReference>
<evidence type="ECO:0000259" key="3">
    <source>
        <dbReference type="PROSITE" id="PS50240"/>
    </source>
</evidence>
<dbReference type="InterPro" id="IPR009003">
    <property type="entry name" value="Peptidase_S1_PA"/>
</dbReference>
<keyword evidence="2" id="KW-0812">Transmembrane</keyword>
<evidence type="ECO:0000256" key="2">
    <source>
        <dbReference type="SAM" id="Phobius"/>
    </source>
</evidence>